<dbReference type="Proteomes" id="UP001044222">
    <property type="component" value="Unassembled WGS sequence"/>
</dbReference>
<comment type="caution">
    <text evidence="2">The sequence shown here is derived from an EMBL/GenBank/DDBJ whole genome shotgun (WGS) entry which is preliminary data.</text>
</comment>
<feature type="region of interest" description="Disordered" evidence="1">
    <location>
        <begin position="30"/>
        <end position="83"/>
    </location>
</feature>
<keyword evidence="3" id="KW-1185">Reference proteome</keyword>
<name>A0A9D3ML85_ANGAN</name>
<accession>A0A9D3ML85</accession>
<evidence type="ECO:0000313" key="2">
    <source>
        <dbReference type="EMBL" id="KAG5849370.1"/>
    </source>
</evidence>
<organism evidence="2 3">
    <name type="scientific">Anguilla anguilla</name>
    <name type="common">European freshwater eel</name>
    <name type="synonym">Muraena anguilla</name>
    <dbReference type="NCBI Taxonomy" id="7936"/>
    <lineage>
        <taxon>Eukaryota</taxon>
        <taxon>Metazoa</taxon>
        <taxon>Chordata</taxon>
        <taxon>Craniata</taxon>
        <taxon>Vertebrata</taxon>
        <taxon>Euteleostomi</taxon>
        <taxon>Actinopterygii</taxon>
        <taxon>Neopterygii</taxon>
        <taxon>Teleostei</taxon>
        <taxon>Anguilliformes</taxon>
        <taxon>Anguillidae</taxon>
        <taxon>Anguilla</taxon>
    </lineage>
</organism>
<reference evidence="2" key="1">
    <citation type="submission" date="2021-01" db="EMBL/GenBank/DDBJ databases">
        <title>A chromosome-scale assembly of European eel, Anguilla anguilla.</title>
        <authorList>
            <person name="Henkel C."/>
            <person name="Jong-Raadsen S.A."/>
            <person name="Dufour S."/>
            <person name="Weltzien F.-A."/>
            <person name="Palstra A.P."/>
            <person name="Pelster B."/>
            <person name="Spaink H.P."/>
            <person name="Van Den Thillart G.E."/>
            <person name="Jansen H."/>
            <person name="Zahm M."/>
            <person name="Klopp C."/>
            <person name="Cedric C."/>
            <person name="Louis A."/>
            <person name="Berthelot C."/>
            <person name="Parey E."/>
            <person name="Roest Crollius H."/>
            <person name="Montfort J."/>
            <person name="Robinson-Rechavi M."/>
            <person name="Bucao C."/>
            <person name="Bouchez O."/>
            <person name="Gislard M."/>
            <person name="Lluch J."/>
            <person name="Milhes M."/>
            <person name="Lampietro C."/>
            <person name="Lopez Roques C."/>
            <person name="Donnadieu C."/>
            <person name="Braasch I."/>
            <person name="Desvignes T."/>
            <person name="Postlethwait J."/>
            <person name="Bobe J."/>
            <person name="Guiguen Y."/>
            <person name="Dirks R."/>
        </authorList>
    </citation>
    <scope>NUCLEOTIDE SEQUENCE</scope>
    <source>
        <strain evidence="2">Tag_6206</strain>
        <tissue evidence="2">Liver</tissue>
    </source>
</reference>
<evidence type="ECO:0000313" key="3">
    <source>
        <dbReference type="Proteomes" id="UP001044222"/>
    </source>
</evidence>
<feature type="compositionally biased region" description="Basic residues" evidence="1">
    <location>
        <begin position="48"/>
        <end position="61"/>
    </location>
</feature>
<dbReference type="EMBL" id="JAFIRN010000005">
    <property type="protein sequence ID" value="KAG5849370.1"/>
    <property type="molecule type" value="Genomic_DNA"/>
</dbReference>
<proteinExistence type="predicted"/>
<sequence length="83" mass="8819">MMPVAVCCPLARGGPAAMETEPVACHGNGPAAGLAPQMKNDTLEERRTVRRRTKIRKKSSKKPSSTCAQVTRRASSSPGPQSE</sequence>
<protein>
    <submittedName>
        <fullName evidence="2">Uncharacterized protein</fullName>
    </submittedName>
</protein>
<feature type="compositionally biased region" description="Polar residues" evidence="1">
    <location>
        <begin position="67"/>
        <end position="83"/>
    </location>
</feature>
<evidence type="ECO:0000256" key="1">
    <source>
        <dbReference type="SAM" id="MobiDB-lite"/>
    </source>
</evidence>
<dbReference type="AlphaFoldDB" id="A0A9D3ML85"/>
<gene>
    <name evidence="2" type="ORF">ANANG_G00109640</name>
</gene>